<evidence type="ECO:0000256" key="1">
    <source>
        <dbReference type="ARBA" id="ARBA00005085"/>
    </source>
</evidence>
<comment type="pathway">
    <text evidence="2">Protein modification; protein lipoylation via exogenous pathway; protein N(6)-(lipoyl)lysine from lipoate: step 1/2.</text>
</comment>
<dbReference type="NCBIfam" id="TIGR00545">
    <property type="entry name" value="lipoyltrans"/>
    <property type="match status" value="1"/>
</dbReference>
<proteinExistence type="predicted"/>
<dbReference type="PROSITE" id="PS51733">
    <property type="entry name" value="BPL_LPL_CATALYTIC"/>
    <property type="match status" value="1"/>
</dbReference>
<evidence type="ECO:0000259" key="8">
    <source>
        <dbReference type="PROSITE" id="PS51733"/>
    </source>
</evidence>
<evidence type="ECO:0000256" key="4">
    <source>
        <dbReference type="ARBA" id="ARBA00022598"/>
    </source>
</evidence>
<evidence type="ECO:0000256" key="3">
    <source>
        <dbReference type="ARBA" id="ARBA00012367"/>
    </source>
</evidence>
<dbReference type="Pfam" id="PF21948">
    <property type="entry name" value="LplA-B_cat"/>
    <property type="match status" value="1"/>
</dbReference>
<dbReference type="GO" id="GO:0009249">
    <property type="term" value="P:protein lipoylation"/>
    <property type="evidence" value="ECO:0007669"/>
    <property type="project" value="InterPro"/>
</dbReference>
<organism evidence="9 10">
    <name type="scientific">Faecalicatena contorta</name>
    <dbReference type="NCBI Taxonomy" id="39482"/>
    <lineage>
        <taxon>Bacteria</taxon>
        <taxon>Bacillati</taxon>
        <taxon>Bacillota</taxon>
        <taxon>Clostridia</taxon>
        <taxon>Lachnospirales</taxon>
        <taxon>Lachnospiraceae</taxon>
        <taxon>Faecalicatena</taxon>
    </lineage>
</organism>
<reference evidence="10" key="1">
    <citation type="submission" date="2017-07" db="EMBL/GenBank/DDBJ databases">
        <authorList>
            <person name="Varghese N."/>
            <person name="Submissions S."/>
        </authorList>
    </citation>
    <scope>NUCLEOTIDE SEQUENCE [LARGE SCALE GENOMIC DNA]</scope>
    <source>
        <strain evidence="10">NLAE-zl-C134</strain>
    </source>
</reference>
<comment type="pathway">
    <text evidence="1">Protein modification; protein lipoylation via exogenous pathway; protein N(6)-(lipoyl)lysine from lipoate: step 2/2.</text>
</comment>
<dbReference type="FunFam" id="3.30.930.10:FF:000072">
    <property type="entry name" value="Lipoate--protein ligase"/>
    <property type="match status" value="1"/>
</dbReference>
<dbReference type="Gene3D" id="3.30.930.10">
    <property type="entry name" value="Bira Bifunctional Protein, Domain 2"/>
    <property type="match status" value="1"/>
</dbReference>
<dbReference type="CDD" id="cd16443">
    <property type="entry name" value="LplA"/>
    <property type="match status" value="1"/>
</dbReference>
<keyword evidence="4 9" id="KW-0436">Ligase</keyword>
<dbReference type="InterPro" id="IPR004143">
    <property type="entry name" value="BPL_LPL_catalytic"/>
</dbReference>
<dbReference type="GO" id="GO:0017118">
    <property type="term" value="F:lipoyltransferase activity"/>
    <property type="evidence" value="ECO:0007669"/>
    <property type="project" value="TreeGrafter"/>
</dbReference>
<dbReference type="InterPro" id="IPR019491">
    <property type="entry name" value="Lipoate_protein_ligase_C"/>
</dbReference>
<evidence type="ECO:0000256" key="5">
    <source>
        <dbReference type="ARBA" id="ARBA00022741"/>
    </source>
</evidence>
<evidence type="ECO:0000256" key="7">
    <source>
        <dbReference type="ARBA" id="ARBA00048037"/>
    </source>
</evidence>
<comment type="catalytic activity">
    <reaction evidence="7">
        <text>L-lysyl-[lipoyl-carrier protein] + (R)-lipoate + ATP = N(6)-[(R)-lipoyl]-L-lysyl-[lipoyl-carrier protein] + AMP + diphosphate + H(+)</text>
        <dbReference type="Rhea" id="RHEA:49288"/>
        <dbReference type="Rhea" id="RHEA-COMP:10500"/>
        <dbReference type="Rhea" id="RHEA-COMP:10502"/>
        <dbReference type="ChEBI" id="CHEBI:15378"/>
        <dbReference type="ChEBI" id="CHEBI:29969"/>
        <dbReference type="ChEBI" id="CHEBI:30616"/>
        <dbReference type="ChEBI" id="CHEBI:33019"/>
        <dbReference type="ChEBI" id="CHEBI:83088"/>
        <dbReference type="ChEBI" id="CHEBI:83099"/>
        <dbReference type="ChEBI" id="CHEBI:456215"/>
        <dbReference type="EC" id="6.3.1.20"/>
    </reaction>
</comment>
<dbReference type="SUPFAM" id="SSF82649">
    <property type="entry name" value="SufE/NifU"/>
    <property type="match status" value="1"/>
</dbReference>
<gene>
    <name evidence="9" type="ORF">SAMN05216529_12224</name>
</gene>
<dbReference type="EMBL" id="UHJJ01000022">
    <property type="protein sequence ID" value="SUQ16136.1"/>
    <property type="molecule type" value="Genomic_DNA"/>
</dbReference>
<dbReference type="InterPro" id="IPR004562">
    <property type="entry name" value="LipoylTrfase_LipoateP_Ligase"/>
</dbReference>
<evidence type="ECO:0000313" key="10">
    <source>
        <dbReference type="Proteomes" id="UP000254051"/>
    </source>
</evidence>
<dbReference type="GO" id="GO:0005737">
    <property type="term" value="C:cytoplasm"/>
    <property type="evidence" value="ECO:0007669"/>
    <property type="project" value="TreeGrafter"/>
</dbReference>
<dbReference type="Proteomes" id="UP000254051">
    <property type="component" value="Unassembled WGS sequence"/>
</dbReference>
<evidence type="ECO:0000256" key="2">
    <source>
        <dbReference type="ARBA" id="ARBA00005124"/>
    </source>
</evidence>
<dbReference type="InterPro" id="IPR045864">
    <property type="entry name" value="aa-tRNA-synth_II/BPL/LPL"/>
</dbReference>
<dbReference type="OrthoDB" id="9788148at2"/>
<name>A0A315ZNK7_9FIRM</name>
<dbReference type="Pfam" id="PF10437">
    <property type="entry name" value="Lip_prot_lig_C"/>
    <property type="match status" value="1"/>
</dbReference>
<dbReference type="PANTHER" id="PTHR12561">
    <property type="entry name" value="LIPOATE-PROTEIN LIGASE"/>
    <property type="match status" value="1"/>
</dbReference>
<dbReference type="GO" id="GO:0005524">
    <property type="term" value="F:ATP binding"/>
    <property type="evidence" value="ECO:0007669"/>
    <property type="project" value="UniProtKB-KW"/>
</dbReference>
<evidence type="ECO:0000313" key="9">
    <source>
        <dbReference type="EMBL" id="SUQ16136.1"/>
    </source>
</evidence>
<dbReference type="RefSeq" id="WP_109714543.1">
    <property type="nucleotide sequence ID" value="NZ_QGDS01000022.1"/>
</dbReference>
<dbReference type="AlphaFoldDB" id="A0A315ZNK7"/>
<keyword evidence="5" id="KW-0547">Nucleotide-binding</keyword>
<dbReference type="Gene3D" id="3.30.390.50">
    <property type="entry name" value="CO dehydrogenase flavoprotein, C-terminal domain"/>
    <property type="match status" value="1"/>
</dbReference>
<dbReference type="EC" id="6.3.1.20" evidence="3"/>
<protein>
    <recommendedName>
        <fullName evidence="3">lipoate--protein ligase</fullName>
        <ecNumber evidence="3">6.3.1.20</ecNumber>
    </recommendedName>
</protein>
<dbReference type="GO" id="GO:0016979">
    <property type="term" value="F:lipoate-protein ligase activity"/>
    <property type="evidence" value="ECO:0007669"/>
    <property type="project" value="UniProtKB-EC"/>
</dbReference>
<keyword evidence="10" id="KW-1185">Reference proteome</keyword>
<dbReference type="PANTHER" id="PTHR12561:SF3">
    <property type="entry name" value="LIPOYLTRANSFERASE 1, MITOCHONDRIAL"/>
    <property type="match status" value="1"/>
</dbReference>
<keyword evidence="6" id="KW-0067">ATP-binding</keyword>
<accession>A0A315ZNK7</accession>
<dbReference type="SUPFAM" id="SSF55681">
    <property type="entry name" value="Class II aaRS and biotin synthetases"/>
    <property type="match status" value="1"/>
</dbReference>
<feature type="domain" description="BPL/LPL catalytic" evidence="8">
    <location>
        <begin position="28"/>
        <end position="215"/>
    </location>
</feature>
<sequence>MKNNYLFINASVDPYYNLALEEYLLTHYMEGTIMMLWQNENTIVVGRHQNAMEEINQKYVKEHGIRVVRRTTGGGAVYHDLGNLNYSFITNRNGEEAEEMKRLVVPIVDTLCQLGAQASFNGRNDIVIDGKKVSGTAQRVHKNRILHHGCILFDSDLSVVAKSLNVRSEKFHSKAVKSVKGRVGNVVDFLPSPVSIEKFKQCLVHTFMEEDPYTLLEFSEREQREIQKLRDEKYAVWEWTYGHPIQYTVHNYKKYDGGTVEVYMRVDHGRIEECLMYGDFMALRPASDVAQRLTGCRYHYTEVLNILEEFKISEYFGSIGAEEVSACICCVAG</sequence>
<evidence type="ECO:0000256" key="6">
    <source>
        <dbReference type="ARBA" id="ARBA00022840"/>
    </source>
</evidence>
<dbReference type="UniPathway" id="UPA00537">
    <property type="reaction ID" value="UER00594"/>
</dbReference>